<evidence type="ECO:0000313" key="2">
    <source>
        <dbReference type="EMBL" id="SVC40712.1"/>
    </source>
</evidence>
<protein>
    <submittedName>
        <fullName evidence="2">Uncharacterized protein</fullName>
    </submittedName>
</protein>
<organism evidence="2">
    <name type="scientific">marine metagenome</name>
    <dbReference type="NCBI Taxonomy" id="408172"/>
    <lineage>
        <taxon>unclassified sequences</taxon>
        <taxon>metagenomes</taxon>
        <taxon>ecological metagenomes</taxon>
    </lineage>
</organism>
<keyword evidence="1" id="KW-0812">Transmembrane</keyword>
<dbReference type="EMBL" id="UINC01089532">
    <property type="protein sequence ID" value="SVC40712.1"/>
    <property type="molecule type" value="Genomic_DNA"/>
</dbReference>
<feature type="transmembrane region" description="Helical" evidence="1">
    <location>
        <begin position="28"/>
        <end position="49"/>
    </location>
</feature>
<sequence>MEDSKEVTLTSSANKWLAIDEPQPDFDLWKLGVSVAVTIFIIWVISRLAF</sequence>
<keyword evidence="1" id="KW-1133">Transmembrane helix</keyword>
<proteinExistence type="predicted"/>
<name>A0A382M040_9ZZZZ</name>
<gene>
    <name evidence="2" type="ORF">METZ01_LOCUS293566</name>
</gene>
<reference evidence="2" key="1">
    <citation type="submission" date="2018-05" db="EMBL/GenBank/DDBJ databases">
        <authorList>
            <person name="Lanie J.A."/>
            <person name="Ng W.-L."/>
            <person name="Kazmierczak K.M."/>
            <person name="Andrzejewski T.M."/>
            <person name="Davidsen T.M."/>
            <person name="Wayne K.J."/>
            <person name="Tettelin H."/>
            <person name="Glass J.I."/>
            <person name="Rusch D."/>
            <person name="Podicherti R."/>
            <person name="Tsui H.-C.T."/>
            <person name="Winkler M.E."/>
        </authorList>
    </citation>
    <scope>NUCLEOTIDE SEQUENCE</scope>
</reference>
<evidence type="ECO:0000256" key="1">
    <source>
        <dbReference type="SAM" id="Phobius"/>
    </source>
</evidence>
<dbReference type="AlphaFoldDB" id="A0A382M040"/>
<accession>A0A382M040</accession>
<keyword evidence="1" id="KW-0472">Membrane</keyword>